<evidence type="ECO:0000313" key="2">
    <source>
        <dbReference type="Proteomes" id="UP000319619"/>
    </source>
</evidence>
<proteinExistence type="predicted"/>
<comment type="caution">
    <text evidence="1">The sequence shown here is derived from an EMBL/GenBank/DDBJ whole genome shotgun (WGS) entry which is preliminary data.</text>
</comment>
<dbReference type="EMBL" id="NJBN01000004">
    <property type="protein sequence ID" value="TKJ40831.1"/>
    <property type="molecule type" value="Genomic_DNA"/>
</dbReference>
<name>A0A532V0V5_UNCL8</name>
<evidence type="ECO:0000313" key="1">
    <source>
        <dbReference type="EMBL" id="TKJ40831.1"/>
    </source>
</evidence>
<dbReference type="Proteomes" id="UP000319619">
    <property type="component" value="Unassembled WGS sequence"/>
</dbReference>
<sequence length="335" mass="37728">MQVNDSDAELLFGLFQSVCEWSLDRGFNNVGEIKDLCKIAMVDVCHQRHDGKPASIAKMATGTDLGISIRNVERSLNKSRGFRNNDNGSLNIRKIRKEIAVVLTRKDQTLDGILSEVSYLMHGARDLQKRTLKVFLQDMEKKNQISSYGEGDTKYYKSKSQHISMFDMTDFYARMLGVLEHVDAFNHSIIDPLYNVFTMKPEAAVKLQKAVNEIIEGTGNAYEQECKEIGAVTKEYNFFFGSVISPGFNVNIPLAQTVLNVINTRFGDPDSPSAARTHWYHLTEACAKIVFSEVCAFIKKEGEAESQNASHYNAKPFAFYFGLADRQISKSTEEI</sequence>
<dbReference type="AlphaFoldDB" id="A0A532V0V5"/>
<reference evidence="1 2" key="1">
    <citation type="submission" date="2017-06" db="EMBL/GenBank/DDBJ databases">
        <title>Novel microbial phyla capable of carbon fixation and sulfur reduction in deep-sea sediments.</title>
        <authorList>
            <person name="Huang J."/>
            <person name="Baker B."/>
            <person name="Wang Y."/>
        </authorList>
    </citation>
    <scope>NUCLEOTIDE SEQUENCE [LARGE SCALE GENOMIC DNA]</scope>
    <source>
        <strain evidence="1">B3_LCP</strain>
    </source>
</reference>
<organism evidence="1 2">
    <name type="scientific">candidate division LCP-89 bacterium B3_LCP</name>
    <dbReference type="NCBI Taxonomy" id="2012998"/>
    <lineage>
        <taxon>Bacteria</taxon>
        <taxon>Pseudomonadati</taxon>
        <taxon>Bacteria division LCP-89</taxon>
    </lineage>
</organism>
<gene>
    <name evidence="1" type="ORF">CEE37_07670</name>
</gene>
<accession>A0A532V0V5</accession>
<protein>
    <submittedName>
        <fullName evidence="1">Uncharacterized protein</fullName>
    </submittedName>
</protein>